<accession>A0A7J8C2N2</accession>
<protein>
    <submittedName>
        <fullName evidence="1">Uncharacterized protein</fullName>
    </submittedName>
</protein>
<name>A0A7J8C2N2_ROUAE</name>
<proteinExistence type="predicted"/>
<dbReference type="Proteomes" id="UP000593571">
    <property type="component" value="Unassembled WGS sequence"/>
</dbReference>
<evidence type="ECO:0000313" key="1">
    <source>
        <dbReference type="EMBL" id="KAF6405113.1"/>
    </source>
</evidence>
<organism evidence="1 2">
    <name type="scientific">Rousettus aegyptiacus</name>
    <name type="common">Egyptian fruit bat</name>
    <name type="synonym">Pteropus aegyptiacus</name>
    <dbReference type="NCBI Taxonomy" id="9407"/>
    <lineage>
        <taxon>Eukaryota</taxon>
        <taxon>Metazoa</taxon>
        <taxon>Chordata</taxon>
        <taxon>Craniata</taxon>
        <taxon>Vertebrata</taxon>
        <taxon>Euteleostomi</taxon>
        <taxon>Mammalia</taxon>
        <taxon>Eutheria</taxon>
        <taxon>Laurasiatheria</taxon>
        <taxon>Chiroptera</taxon>
        <taxon>Yinpterochiroptera</taxon>
        <taxon>Pteropodoidea</taxon>
        <taxon>Pteropodidae</taxon>
        <taxon>Rousettinae</taxon>
        <taxon>Rousettus</taxon>
    </lineage>
</organism>
<evidence type="ECO:0000313" key="2">
    <source>
        <dbReference type="Proteomes" id="UP000593571"/>
    </source>
</evidence>
<gene>
    <name evidence="1" type="ORF">HJG63_009423</name>
</gene>
<sequence length="190" mass="20508">MKLLNFRFSACRGQPCPPSARTCHHPLLRFVSLSPHTLPPAFLQLSGNAPSLGVSTPCKVAGHGLSICRQVRVTEAPKENIPENGTKIEEGGMQKCHQGENLVTSLWPLGLAMPDDILTLQIAFGYVLKAQLEADSLTKTTHNSSKNANSPLAVSIVSGPGLVARTCRALSHHSDLMNLHSRLPLDQIHK</sequence>
<comment type="caution">
    <text evidence="1">The sequence shown here is derived from an EMBL/GenBank/DDBJ whole genome shotgun (WGS) entry which is preliminary data.</text>
</comment>
<keyword evidence="2" id="KW-1185">Reference proteome</keyword>
<dbReference type="EMBL" id="JACASE010000015">
    <property type="protein sequence ID" value="KAF6405113.1"/>
    <property type="molecule type" value="Genomic_DNA"/>
</dbReference>
<reference evidence="1 2" key="1">
    <citation type="journal article" date="2020" name="Nature">
        <title>Six reference-quality genomes reveal evolution of bat adaptations.</title>
        <authorList>
            <person name="Jebb D."/>
            <person name="Huang Z."/>
            <person name="Pippel M."/>
            <person name="Hughes G.M."/>
            <person name="Lavrichenko K."/>
            <person name="Devanna P."/>
            <person name="Winkler S."/>
            <person name="Jermiin L.S."/>
            <person name="Skirmuntt E.C."/>
            <person name="Katzourakis A."/>
            <person name="Burkitt-Gray L."/>
            <person name="Ray D.A."/>
            <person name="Sullivan K.A.M."/>
            <person name="Roscito J.G."/>
            <person name="Kirilenko B.M."/>
            <person name="Davalos L.M."/>
            <person name="Corthals A.P."/>
            <person name="Power M.L."/>
            <person name="Jones G."/>
            <person name="Ransome R.D."/>
            <person name="Dechmann D.K.N."/>
            <person name="Locatelli A.G."/>
            <person name="Puechmaille S.J."/>
            <person name="Fedrigo O."/>
            <person name="Jarvis E.D."/>
            <person name="Hiller M."/>
            <person name="Vernes S.C."/>
            <person name="Myers E.W."/>
            <person name="Teeling E.C."/>
        </authorList>
    </citation>
    <scope>NUCLEOTIDE SEQUENCE [LARGE SCALE GENOMIC DNA]</scope>
    <source>
        <strain evidence="1">MRouAeg1</strain>
        <tissue evidence="1">Muscle</tissue>
    </source>
</reference>
<dbReference type="AlphaFoldDB" id="A0A7J8C2N2"/>